<reference evidence="2" key="2">
    <citation type="submission" date="2020-09" db="EMBL/GenBank/DDBJ databases">
        <authorList>
            <person name="Sun Q."/>
            <person name="Zhou Y."/>
        </authorList>
    </citation>
    <scope>NUCLEOTIDE SEQUENCE</scope>
    <source>
        <strain evidence="2">CGMCC 1.15085</strain>
    </source>
</reference>
<evidence type="ECO:0000313" key="3">
    <source>
        <dbReference type="Proteomes" id="UP000636793"/>
    </source>
</evidence>
<dbReference type="PANTHER" id="PTHR34853:SF1">
    <property type="entry name" value="LIPASE 5"/>
    <property type="match status" value="1"/>
</dbReference>
<reference evidence="2" key="1">
    <citation type="journal article" date="2014" name="Int. J. Syst. Evol. Microbiol.">
        <title>Complete genome sequence of Corynebacterium casei LMG S-19264T (=DSM 44701T), isolated from a smear-ripened cheese.</title>
        <authorList>
            <consortium name="US DOE Joint Genome Institute (JGI-PGF)"/>
            <person name="Walter F."/>
            <person name="Albersmeier A."/>
            <person name="Kalinowski J."/>
            <person name="Ruckert C."/>
        </authorList>
    </citation>
    <scope>NUCLEOTIDE SEQUENCE</scope>
    <source>
        <strain evidence="2">CGMCC 1.15085</strain>
    </source>
</reference>
<sequence>MPDDSSAAGASSAPPASGASPAAYRPQQFHGSPANFYVPPKPMPKVAHGTLLRYQRTKLTIPGGTAWKVMYASTSLAGRSIAVTGIVVVPTGNAPEGGWKLISVAHGTTGIADDCAPSRFDVPENVDTTSAYTVALSRGDYRRFAEDGYLKAGYVLSFTDYEGLGTPGVHPYLVGPSERRSVLDAARAARRLPHTPVRKSFAIWGYSQGGHAAAWANDLAAKWTPELHLMGSVAGGPVSELNLVANTLGSTSMEPSLFFMIIAGYAAAYPELHPSDVLTPAGIRVMQKFEAHCGAYPGAVRGQKLSDLVKPGFDSNTAWQRRLGESNPGQYGSQAPAAPLLILHSADDEVVPAFLSKTMLDRICRIGWTVERRIYHNGKGHVAEVPNAMADALPWINARMAGKKPASNCTKK</sequence>
<dbReference type="SUPFAM" id="SSF53474">
    <property type="entry name" value="alpha/beta-Hydrolases"/>
    <property type="match status" value="1"/>
</dbReference>
<dbReference type="InterPro" id="IPR005152">
    <property type="entry name" value="Lipase_secreted"/>
</dbReference>
<name>A0A916T031_9MICO</name>
<dbReference type="GO" id="GO:0004806">
    <property type="term" value="F:triacylglycerol lipase activity"/>
    <property type="evidence" value="ECO:0007669"/>
    <property type="project" value="InterPro"/>
</dbReference>
<keyword evidence="3" id="KW-1185">Reference proteome</keyword>
<evidence type="ECO:0000313" key="2">
    <source>
        <dbReference type="EMBL" id="GGB23933.1"/>
    </source>
</evidence>
<gene>
    <name evidence="2" type="ORF">GCM10011492_12290</name>
</gene>
<dbReference type="PANTHER" id="PTHR34853">
    <property type="match status" value="1"/>
</dbReference>
<dbReference type="AlphaFoldDB" id="A0A916T031"/>
<dbReference type="InterPro" id="IPR029058">
    <property type="entry name" value="AB_hydrolase_fold"/>
</dbReference>
<evidence type="ECO:0000256" key="1">
    <source>
        <dbReference type="SAM" id="MobiDB-lite"/>
    </source>
</evidence>
<dbReference type="PIRSF" id="PIRSF029171">
    <property type="entry name" value="Esterase_LipA"/>
    <property type="match status" value="1"/>
</dbReference>
<dbReference type="Proteomes" id="UP000636793">
    <property type="component" value="Unassembled WGS sequence"/>
</dbReference>
<proteinExistence type="predicted"/>
<dbReference type="Pfam" id="PF03583">
    <property type="entry name" value="LIP"/>
    <property type="match status" value="1"/>
</dbReference>
<protein>
    <submittedName>
        <fullName evidence="2">Lipase</fullName>
    </submittedName>
</protein>
<comment type="caution">
    <text evidence="2">The sequence shown here is derived from an EMBL/GenBank/DDBJ whole genome shotgun (WGS) entry which is preliminary data.</text>
</comment>
<dbReference type="EMBL" id="BMHI01000002">
    <property type="protein sequence ID" value="GGB23933.1"/>
    <property type="molecule type" value="Genomic_DNA"/>
</dbReference>
<feature type="region of interest" description="Disordered" evidence="1">
    <location>
        <begin position="1"/>
        <end position="25"/>
    </location>
</feature>
<dbReference type="GO" id="GO:0016042">
    <property type="term" value="P:lipid catabolic process"/>
    <property type="evidence" value="ECO:0007669"/>
    <property type="project" value="InterPro"/>
</dbReference>
<dbReference type="Gene3D" id="3.40.50.1820">
    <property type="entry name" value="alpha/beta hydrolase"/>
    <property type="match status" value="1"/>
</dbReference>
<feature type="compositionally biased region" description="Low complexity" evidence="1">
    <location>
        <begin position="1"/>
        <end position="23"/>
    </location>
</feature>
<organism evidence="2 3">
    <name type="scientific">Flexivirga endophytica</name>
    <dbReference type="NCBI Taxonomy" id="1849103"/>
    <lineage>
        <taxon>Bacteria</taxon>
        <taxon>Bacillati</taxon>
        <taxon>Actinomycetota</taxon>
        <taxon>Actinomycetes</taxon>
        <taxon>Micrococcales</taxon>
        <taxon>Dermacoccaceae</taxon>
        <taxon>Flexivirga</taxon>
    </lineage>
</organism>
<accession>A0A916T031</accession>
<dbReference type="Gene3D" id="1.10.260.130">
    <property type="match status" value="1"/>
</dbReference>